<organism evidence="7 8">
    <name type="scientific">Clydaea vesicula</name>
    <dbReference type="NCBI Taxonomy" id="447962"/>
    <lineage>
        <taxon>Eukaryota</taxon>
        <taxon>Fungi</taxon>
        <taxon>Fungi incertae sedis</taxon>
        <taxon>Chytridiomycota</taxon>
        <taxon>Chytridiomycota incertae sedis</taxon>
        <taxon>Chytridiomycetes</taxon>
        <taxon>Lobulomycetales</taxon>
        <taxon>Lobulomycetaceae</taxon>
        <taxon>Clydaea</taxon>
    </lineage>
</organism>
<feature type="compositionally biased region" description="Acidic residues" evidence="6">
    <location>
        <begin position="585"/>
        <end position="596"/>
    </location>
</feature>
<accession>A0AAD5U791</accession>
<dbReference type="PANTHER" id="PTHR13159:SF0">
    <property type="entry name" value="RADIAL SPOKE HEAD 6 HOMOLOG A"/>
    <property type="match status" value="1"/>
</dbReference>
<feature type="compositionally biased region" description="Acidic residues" evidence="6">
    <location>
        <begin position="738"/>
        <end position="768"/>
    </location>
</feature>
<dbReference type="GO" id="GO:0060294">
    <property type="term" value="P:cilium movement involved in cell motility"/>
    <property type="evidence" value="ECO:0007669"/>
    <property type="project" value="InterPro"/>
</dbReference>
<dbReference type="Proteomes" id="UP001211065">
    <property type="component" value="Unassembled WGS sequence"/>
</dbReference>
<keyword evidence="5" id="KW-0966">Cell projection</keyword>
<evidence type="ECO:0000256" key="5">
    <source>
        <dbReference type="ARBA" id="ARBA00023273"/>
    </source>
</evidence>
<feature type="compositionally biased region" description="Low complexity" evidence="6">
    <location>
        <begin position="49"/>
        <end position="70"/>
    </location>
</feature>
<feature type="region of interest" description="Disordered" evidence="6">
    <location>
        <begin position="582"/>
        <end position="627"/>
    </location>
</feature>
<dbReference type="InterPro" id="IPR006802">
    <property type="entry name" value="Radial_spoke"/>
</dbReference>
<keyword evidence="4" id="KW-0206">Cytoskeleton</keyword>
<feature type="compositionally biased region" description="Polar residues" evidence="6">
    <location>
        <begin position="97"/>
        <end position="114"/>
    </location>
</feature>
<dbReference type="AlphaFoldDB" id="A0AAD5U791"/>
<name>A0AAD5U791_9FUNG</name>
<dbReference type="PANTHER" id="PTHR13159">
    <property type="entry name" value="RADIAL SPOKEHEAD-RELATED"/>
    <property type="match status" value="1"/>
</dbReference>
<proteinExistence type="predicted"/>
<evidence type="ECO:0000256" key="2">
    <source>
        <dbReference type="ARBA" id="ARBA00022490"/>
    </source>
</evidence>
<evidence type="ECO:0000256" key="6">
    <source>
        <dbReference type="SAM" id="MobiDB-lite"/>
    </source>
</evidence>
<dbReference type="CDD" id="cd22963">
    <property type="entry name" value="DD_CrRSP4-like"/>
    <property type="match status" value="1"/>
</dbReference>
<evidence type="ECO:0000256" key="1">
    <source>
        <dbReference type="ARBA" id="ARBA00004430"/>
    </source>
</evidence>
<evidence type="ECO:0000256" key="3">
    <source>
        <dbReference type="ARBA" id="ARBA00023069"/>
    </source>
</evidence>
<feature type="compositionally biased region" description="Polar residues" evidence="6">
    <location>
        <begin position="139"/>
        <end position="154"/>
    </location>
</feature>
<feature type="compositionally biased region" description="Basic and acidic residues" evidence="6">
    <location>
        <begin position="724"/>
        <end position="737"/>
    </location>
</feature>
<sequence length="768" mass="83924">MSSEEESSRPQTSEGEESRPLSNEGVGTEIMSDAEKPLSAQENASADEVQPSSQRQSVSQLIKSQSSSKQNIAAPEKVPSVPNVFSGSTKTSKEDLFQNNVSESKANLESASKSGSKENLLAKASSKVGSKVSSRVSLTETPPTDATPVSQRASISEKVLSKKNSVAEDITAPNQPVEVVAAPAAGPGFEIPLQQNYAFLNQFSSYTKPEAWLPEEADLALATSFLKANQSSKPGAGNLYNHLTSVVMRVLEARPPNSVDLLEMLSADVKRSKFEVEQKNSPSSFNRVKPTPKELSLAVSKMKLMQKPEVEDPEQEAEIPDIMELSKLWEWGGVSFGQDETFVLSLSIKKLALEKNLKSVRLWGKIFGLQSNYIIVEGELKEGVTDDDDVIANGEPPAEEEVVAEESKPEEHFDADNNPIVEIPLPKPKTKVVPALPKENRSGNNKYVYYTASHAGGEFTRLPDVIPEKLQISRKIRKFFSGNLNKFVNSYPAFNSNEAQLLRCQIARISAATVVSPTGYYTFDPDEEGDDSDHVATILINNEYEGATNENLLNTSNWVHHVPYILPQGRITWEDPFASLKNNEEGEEEDEEDNDNNDNNSNDGNGGSENTGPETGPTILSPINADEDHGDIPSWVSRFCSVFSQTKFSPVLLRNNRWPGASVISYNDKFASIYMGDGQKNLGNPQQNFIVPKLPEIQKEFGSGVEGGFGSQTDITEQVDPTLEEEKAFEDSQKVKEDDPDEEEAGEDDGEGENDGGDEGGDDGSDDN</sequence>
<feature type="compositionally biased region" description="Polar residues" evidence="6">
    <location>
        <begin position="1"/>
        <end position="13"/>
    </location>
</feature>
<gene>
    <name evidence="7" type="primary">RSPH4A</name>
    <name evidence="7" type="ORF">HK099_002129</name>
</gene>
<dbReference type="GO" id="GO:0035082">
    <property type="term" value="P:axoneme assembly"/>
    <property type="evidence" value="ECO:0007669"/>
    <property type="project" value="TreeGrafter"/>
</dbReference>
<feature type="region of interest" description="Disordered" evidence="6">
    <location>
        <begin position="1"/>
        <end position="158"/>
    </location>
</feature>
<dbReference type="GO" id="GO:0001534">
    <property type="term" value="C:radial spoke"/>
    <property type="evidence" value="ECO:0007669"/>
    <property type="project" value="InterPro"/>
</dbReference>
<evidence type="ECO:0000313" key="8">
    <source>
        <dbReference type="Proteomes" id="UP001211065"/>
    </source>
</evidence>
<dbReference type="Pfam" id="PF04712">
    <property type="entry name" value="Radial_spoke"/>
    <property type="match status" value="1"/>
</dbReference>
<comment type="caution">
    <text evidence="7">The sequence shown here is derived from an EMBL/GenBank/DDBJ whole genome shotgun (WGS) entry which is preliminary data.</text>
</comment>
<feature type="region of interest" description="Disordered" evidence="6">
    <location>
        <begin position="702"/>
        <end position="768"/>
    </location>
</feature>
<comment type="subcellular location">
    <subcellularLocation>
        <location evidence="1">Cytoplasm</location>
        <location evidence="1">Cytoskeleton</location>
        <location evidence="1">Cilium axoneme</location>
    </subcellularLocation>
</comment>
<evidence type="ECO:0000313" key="7">
    <source>
        <dbReference type="EMBL" id="KAJ3222575.1"/>
    </source>
</evidence>
<protein>
    <submittedName>
        <fullName evidence="7">Radial spoke head protein 4 A</fullName>
    </submittedName>
</protein>
<keyword evidence="3" id="KW-0969">Cilium</keyword>
<evidence type="ECO:0000256" key="4">
    <source>
        <dbReference type="ARBA" id="ARBA00023212"/>
    </source>
</evidence>
<feature type="compositionally biased region" description="Low complexity" evidence="6">
    <location>
        <begin position="121"/>
        <end position="138"/>
    </location>
</feature>
<keyword evidence="2" id="KW-0963">Cytoplasm</keyword>
<keyword evidence="8" id="KW-1185">Reference proteome</keyword>
<reference evidence="7" key="1">
    <citation type="submission" date="2020-05" db="EMBL/GenBank/DDBJ databases">
        <title>Phylogenomic resolution of chytrid fungi.</title>
        <authorList>
            <person name="Stajich J.E."/>
            <person name="Amses K."/>
            <person name="Simmons R."/>
            <person name="Seto K."/>
            <person name="Myers J."/>
            <person name="Bonds A."/>
            <person name="Quandt C.A."/>
            <person name="Barry K."/>
            <person name="Liu P."/>
            <person name="Grigoriev I."/>
            <person name="Longcore J.E."/>
            <person name="James T.Y."/>
        </authorList>
    </citation>
    <scope>NUCLEOTIDE SEQUENCE</scope>
    <source>
        <strain evidence="7">JEL0476</strain>
    </source>
</reference>
<dbReference type="EMBL" id="JADGJW010000169">
    <property type="protein sequence ID" value="KAJ3222575.1"/>
    <property type="molecule type" value="Genomic_DNA"/>
</dbReference>